<proteinExistence type="predicted"/>
<dbReference type="Proteomes" id="UP000499080">
    <property type="component" value="Unassembled WGS sequence"/>
</dbReference>
<name>A0A4Y2C5F1_ARAVE</name>
<evidence type="ECO:0000313" key="2">
    <source>
        <dbReference type="Proteomes" id="UP000499080"/>
    </source>
</evidence>
<dbReference type="AlphaFoldDB" id="A0A4Y2C5F1"/>
<sequence>MTSPCKYCTGASAVQRWSRRRQSMHKGRSHEIECPPKFLHSLASRCPSREVGHISEMAEAGGFTDAGHRMEASLRFKDRILHKRILPEC</sequence>
<evidence type="ECO:0000313" key="1">
    <source>
        <dbReference type="EMBL" id="GBL99700.1"/>
    </source>
</evidence>
<keyword evidence="2" id="KW-1185">Reference proteome</keyword>
<organism evidence="1 2">
    <name type="scientific">Araneus ventricosus</name>
    <name type="common">Orbweaver spider</name>
    <name type="synonym">Epeira ventricosa</name>
    <dbReference type="NCBI Taxonomy" id="182803"/>
    <lineage>
        <taxon>Eukaryota</taxon>
        <taxon>Metazoa</taxon>
        <taxon>Ecdysozoa</taxon>
        <taxon>Arthropoda</taxon>
        <taxon>Chelicerata</taxon>
        <taxon>Arachnida</taxon>
        <taxon>Araneae</taxon>
        <taxon>Araneomorphae</taxon>
        <taxon>Entelegynae</taxon>
        <taxon>Araneoidea</taxon>
        <taxon>Araneidae</taxon>
        <taxon>Araneus</taxon>
    </lineage>
</organism>
<dbReference type="EMBL" id="BGPR01000150">
    <property type="protein sequence ID" value="GBL99700.1"/>
    <property type="molecule type" value="Genomic_DNA"/>
</dbReference>
<reference evidence="1 2" key="1">
    <citation type="journal article" date="2019" name="Sci. Rep.">
        <title>Orb-weaving spider Araneus ventricosus genome elucidates the spidroin gene catalogue.</title>
        <authorList>
            <person name="Kono N."/>
            <person name="Nakamura H."/>
            <person name="Ohtoshi R."/>
            <person name="Moran D.A.P."/>
            <person name="Shinohara A."/>
            <person name="Yoshida Y."/>
            <person name="Fujiwara M."/>
            <person name="Mori M."/>
            <person name="Tomita M."/>
            <person name="Arakawa K."/>
        </authorList>
    </citation>
    <scope>NUCLEOTIDE SEQUENCE [LARGE SCALE GENOMIC DNA]</scope>
</reference>
<gene>
    <name evidence="1" type="ORF">AVEN_249743_1</name>
</gene>
<comment type="caution">
    <text evidence="1">The sequence shown here is derived from an EMBL/GenBank/DDBJ whole genome shotgun (WGS) entry which is preliminary data.</text>
</comment>
<accession>A0A4Y2C5F1</accession>
<protein>
    <submittedName>
        <fullName evidence="1">Uncharacterized protein</fullName>
    </submittedName>
</protein>